<evidence type="ECO:0000313" key="1">
    <source>
        <dbReference type="EMBL" id="KAI0039948.1"/>
    </source>
</evidence>
<reference evidence="1" key="2">
    <citation type="journal article" date="2022" name="New Phytol.">
        <title>Evolutionary transition to the ectomycorrhizal habit in the genomes of a hyperdiverse lineage of mushroom-forming fungi.</title>
        <authorList>
            <person name="Looney B."/>
            <person name="Miyauchi S."/>
            <person name="Morin E."/>
            <person name="Drula E."/>
            <person name="Courty P.E."/>
            <person name="Kohler A."/>
            <person name="Kuo A."/>
            <person name="LaButti K."/>
            <person name="Pangilinan J."/>
            <person name="Lipzen A."/>
            <person name="Riley R."/>
            <person name="Andreopoulos W."/>
            <person name="He G."/>
            <person name="Johnson J."/>
            <person name="Nolan M."/>
            <person name="Tritt A."/>
            <person name="Barry K.W."/>
            <person name="Grigoriev I.V."/>
            <person name="Nagy L.G."/>
            <person name="Hibbett D."/>
            <person name="Henrissat B."/>
            <person name="Matheny P.B."/>
            <person name="Labbe J."/>
            <person name="Martin F.M."/>
        </authorList>
    </citation>
    <scope>NUCLEOTIDE SEQUENCE</scope>
    <source>
        <strain evidence="1">FP105234-sp</strain>
    </source>
</reference>
<organism evidence="1 2">
    <name type="scientific">Auriscalpium vulgare</name>
    <dbReference type="NCBI Taxonomy" id="40419"/>
    <lineage>
        <taxon>Eukaryota</taxon>
        <taxon>Fungi</taxon>
        <taxon>Dikarya</taxon>
        <taxon>Basidiomycota</taxon>
        <taxon>Agaricomycotina</taxon>
        <taxon>Agaricomycetes</taxon>
        <taxon>Russulales</taxon>
        <taxon>Auriscalpiaceae</taxon>
        <taxon>Auriscalpium</taxon>
    </lineage>
</organism>
<comment type="caution">
    <text evidence="1">The sequence shown here is derived from an EMBL/GenBank/DDBJ whole genome shotgun (WGS) entry which is preliminary data.</text>
</comment>
<dbReference type="EMBL" id="MU276244">
    <property type="protein sequence ID" value="KAI0039948.1"/>
    <property type="molecule type" value="Genomic_DNA"/>
</dbReference>
<accession>A0ACB8R7G6</accession>
<sequence length="363" mass="42279">MKGYPTKNIETIKEQYAIRQLREVERLHARLYETAKMLEKEEGAASNKYVLKMLFKEMKNFSREYFNSMEVGGVKMPIGPWCRDTYKLRNACDGKRVINAFCQFFSEHGQNEIVDLGANQWWLNISCDYKDTHEAEEVVDDGVDDDEDTDDEEDSDTSSDEDVNENKEEDKATDTNKLSPLMMSVKQFYDIKGTPTEFEELLKRAQKRTPTGIVERPNRQQNDRKQTKTIVPDKRKQRPQARKVKGDMILTNDLKDEICFMQGDFIIGKTAFNWRANGINKYTKELTARLENLLALHNRRRAFHEATLNRISLLEEHIATLQSRLDANTFIEHNNSLNKRRRVDPHVEPSHETDNATAITNHK</sequence>
<protein>
    <submittedName>
        <fullName evidence="1">Uncharacterized protein</fullName>
    </submittedName>
</protein>
<proteinExistence type="predicted"/>
<name>A0ACB8R7G6_9AGAM</name>
<reference evidence="1" key="1">
    <citation type="submission" date="2021-02" db="EMBL/GenBank/DDBJ databases">
        <authorList>
            <consortium name="DOE Joint Genome Institute"/>
            <person name="Ahrendt S."/>
            <person name="Looney B.P."/>
            <person name="Miyauchi S."/>
            <person name="Morin E."/>
            <person name="Drula E."/>
            <person name="Courty P.E."/>
            <person name="Chicoki N."/>
            <person name="Fauchery L."/>
            <person name="Kohler A."/>
            <person name="Kuo A."/>
            <person name="Labutti K."/>
            <person name="Pangilinan J."/>
            <person name="Lipzen A."/>
            <person name="Riley R."/>
            <person name="Andreopoulos W."/>
            <person name="He G."/>
            <person name="Johnson J."/>
            <person name="Barry K.W."/>
            <person name="Grigoriev I.V."/>
            <person name="Nagy L."/>
            <person name="Hibbett D."/>
            <person name="Henrissat B."/>
            <person name="Matheny P.B."/>
            <person name="Labbe J."/>
            <person name="Martin F."/>
        </authorList>
    </citation>
    <scope>NUCLEOTIDE SEQUENCE</scope>
    <source>
        <strain evidence="1">FP105234-sp</strain>
    </source>
</reference>
<dbReference type="Proteomes" id="UP000814033">
    <property type="component" value="Unassembled WGS sequence"/>
</dbReference>
<evidence type="ECO:0000313" key="2">
    <source>
        <dbReference type="Proteomes" id="UP000814033"/>
    </source>
</evidence>
<gene>
    <name evidence="1" type="ORF">FA95DRAFT_1577264</name>
</gene>
<keyword evidence="2" id="KW-1185">Reference proteome</keyword>